<dbReference type="Gene3D" id="3.10.310.20">
    <property type="entry name" value="DHHA2 domain"/>
    <property type="match status" value="1"/>
</dbReference>
<feature type="domain" description="DHHA2" evidence="6">
    <location>
        <begin position="248"/>
        <end position="384"/>
    </location>
</feature>
<dbReference type="InterPro" id="IPR038763">
    <property type="entry name" value="DHH_sf"/>
</dbReference>
<dbReference type="InterPro" id="IPR038222">
    <property type="entry name" value="DHHA2_dom_sf"/>
</dbReference>
<proteinExistence type="inferred from homology"/>
<dbReference type="EMBL" id="NWSH01000996">
    <property type="protein sequence ID" value="PCG73179.1"/>
    <property type="molecule type" value="Genomic_DNA"/>
</dbReference>
<keyword evidence="4" id="KW-0378">Hydrolase</keyword>
<dbReference type="Pfam" id="PF01368">
    <property type="entry name" value="DHH"/>
    <property type="match status" value="1"/>
</dbReference>
<evidence type="ECO:0000256" key="3">
    <source>
        <dbReference type="ARBA" id="ARBA00022723"/>
    </source>
</evidence>
<dbReference type="SMART" id="SM01131">
    <property type="entry name" value="DHHA2"/>
    <property type="match status" value="1"/>
</dbReference>
<comment type="caution">
    <text evidence="7">The sequence shown here is derived from an EMBL/GenBank/DDBJ whole genome shotgun (WGS) entry which is preliminary data.</text>
</comment>
<dbReference type="GO" id="GO:0004309">
    <property type="term" value="F:exopolyphosphatase activity"/>
    <property type="evidence" value="ECO:0007669"/>
    <property type="project" value="TreeGrafter"/>
</dbReference>
<accession>A0A2A4JMY7</accession>
<dbReference type="Pfam" id="PF02833">
    <property type="entry name" value="DHHA2"/>
    <property type="match status" value="1"/>
</dbReference>
<evidence type="ECO:0000256" key="5">
    <source>
        <dbReference type="ARBA" id="ARBA00023211"/>
    </source>
</evidence>
<name>A0A2A4JMY7_HELVI</name>
<gene>
    <name evidence="7" type="ORF">B5V51_15072</name>
</gene>
<dbReference type="GO" id="GO:0046872">
    <property type="term" value="F:metal ion binding"/>
    <property type="evidence" value="ECO:0007669"/>
    <property type="project" value="UniProtKB-KW"/>
</dbReference>
<dbReference type="SUPFAM" id="SSF64182">
    <property type="entry name" value="DHH phosphoesterases"/>
    <property type="match status" value="1"/>
</dbReference>
<dbReference type="Gene3D" id="3.90.1640.10">
    <property type="entry name" value="inorganic pyrophosphatase (n-terminal core)"/>
    <property type="match status" value="1"/>
</dbReference>
<dbReference type="STRING" id="7102.A0A2A4JMY7"/>
<dbReference type="InterPro" id="IPR001667">
    <property type="entry name" value="DDH_dom"/>
</dbReference>
<reference evidence="7" key="1">
    <citation type="submission" date="2017-09" db="EMBL/GenBank/DDBJ databases">
        <title>Contemporary evolution of a Lepidopteran species, Heliothis virescens, in response to modern agricultural practices.</title>
        <authorList>
            <person name="Fritz M.L."/>
            <person name="Deyonke A.M."/>
            <person name="Papanicolaou A."/>
            <person name="Micinski S."/>
            <person name="Westbrook J."/>
            <person name="Gould F."/>
        </authorList>
    </citation>
    <scope>NUCLEOTIDE SEQUENCE [LARGE SCALE GENOMIC DNA]</scope>
    <source>
        <strain evidence="7">HvINT-</strain>
        <tissue evidence="7">Whole body</tissue>
    </source>
</reference>
<keyword evidence="5" id="KW-0464">Manganese</keyword>
<comment type="cofactor">
    <cofactor evidence="1">
        <name>Mn(2+)</name>
        <dbReference type="ChEBI" id="CHEBI:29035"/>
    </cofactor>
</comment>
<keyword evidence="3" id="KW-0479">Metal-binding</keyword>
<evidence type="ECO:0000256" key="1">
    <source>
        <dbReference type="ARBA" id="ARBA00001936"/>
    </source>
</evidence>
<comment type="similarity">
    <text evidence="2">Belongs to the PPase class C family. Prune subfamily.</text>
</comment>
<sequence length="388" mass="43951">MDEFLSSTLTKLNNNEYNELNIIIGNESCDLDSAISAIVYATYLYWQHNHMKCKVCTKAYRDGTLVKDDVFVPILNVDRADYELKTEVAYLLKDKGISASNLVFRDDRNLQEFLNNSKSKVVLVDHHVLAKNDEFLAPFVTEIIDHRPLDKSKWTYKEDTRSTIEVVGSCTTLVAQRIKDLSSLVAKEMDFFNAYPVCAEFLHATIILDTVNFSKEVNKATPHDEEIILFLENLIKPADVKAERQRILNTLVEARKDVSNLSAAQLLRKDVKIVGKVLVPSFPILVKEFLDRPAALEAVTEALLHNNCEVALLLGMDLTGGLKRDTAIYSSKNPEKAVKLGEHLVQWRSPDLQLQAEQATCSYYQQLNLSASRKQYIAPVTQWLQSLN</sequence>
<organism evidence="7">
    <name type="scientific">Heliothis virescens</name>
    <name type="common">Tobacco budworm moth</name>
    <dbReference type="NCBI Taxonomy" id="7102"/>
    <lineage>
        <taxon>Eukaryota</taxon>
        <taxon>Metazoa</taxon>
        <taxon>Ecdysozoa</taxon>
        <taxon>Arthropoda</taxon>
        <taxon>Hexapoda</taxon>
        <taxon>Insecta</taxon>
        <taxon>Pterygota</taxon>
        <taxon>Neoptera</taxon>
        <taxon>Endopterygota</taxon>
        <taxon>Lepidoptera</taxon>
        <taxon>Glossata</taxon>
        <taxon>Ditrysia</taxon>
        <taxon>Noctuoidea</taxon>
        <taxon>Noctuidae</taxon>
        <taxon>Heliothinae</taxon>
        <taxon>Heliothis</taxon>
    </lineage>
</organism>
<protein>
    <recommendedName>
        <fullName evidence="6">DHHA2 domain-containing protein</fullName>
    </recommendedName>
</protein>
<dbReference type="GO" id="GO:0005737">
    <property type="term" value="C:cytoplasm"/>
    <property type="evidence" value="ECO:0007669"/>
    <property type="project" value="InterPro"/>
</dbReference>
<evidence type="ECO:0000256" key="2">
    <source>
        <dbReference type="ARBA" id="ARBA00010331"/>
    </source>
</evidence>
<evidence type="ECO:0000313" key="7">
    <source>
        <dbReference type="EMBL" id="PCG73179.1"/>
    </source>
</evidence>
<dbReference type="PANTHER" id="PTHR12112:SF39">
    <property type="entry name" value="EG:152A3.5 PROTEIN (FBGN0003116_PN PROTEIN)"/>
    <property type="match status" value="1"/>
</dbReference>
<dbReference type="AlphaFoldDB" id="A0A2A4JMY7"/>
<dbReference type="PANTHER" id="PTHR12112">
    <property type="entry name" value="BNIP - RELATED"/>
    <property type="match status" value="1"/>
</dbReference>
<dbReference type="InterPro" id="IPR004097">
    <property type="entry name" value="DHHA2"/>
</dbReference>
<evidence type="ECO:0000256" key="4">
    <source>
        <dbReference type="ARBA" id="ARBA00022801"/>
    </source>
</evidence>
<evidence type="ECO:0000259" key="6">
    <source>
        <dbReference type="SMART" id="SM01131"/>
    </source>
</evidence>